<feature type="transmembrane region" description="Helical" evidence="1">
    <location>
        <begin position="58"/>
        <end position="77"/>
    </location>
</feature>
<evidence type="ECO:0000313" key="3">
    <source>
        <dbReference type="Proteomes" id="UP000565286"/>
    </source>
</evidence>
<keyword evidence="3" id="KW-1185">Reference proteome</keyword>
<dbReference type="Proteomes" id="UP000565286">
    <property type="component" value="Unassembled WGS sequence"/>
</dbReference>
<dbReference type="RefSeq" id="WP_113100735.1">
    <property type="nucleotide sequence ID" value="NZ_JACIDV010000002.1"/>
</dbReference>
<keyword evidence="1" id="KW-0472">Membrane</keyword>
<evidence type="ECO:0000256" key="1">
    <source>
        <dbReference type="SAM" id="Phobius"/>
    </source>
</evidence>
<comment type="caution">
    <text evidence="2">The sequence shown here is derived from an EMBL/GenBank/DDBJ whole genome shotgun (WGS) entry which is preliminary data.</text>
</comment>
<sequence length="93" mass="10616">MSEELPEKMVELPEKTRAFLAGLRPDELKTLEAIIEMPAEDVREGFRMVRDMRAVGKFMRWLLLSMIALFVGSIMLYENIQKAIGYLKGGPTP</sequence>
<protein>
    <recommendedName>
        <fullName evidence="4">Transmembrane protein</fullName>
    </recommendedName>
</protein>
<name>A0A7W6G0A5_9HYPH</name>
<proteinExistence type="predicted"/>
<evidence type="ECO:0000313" key="2">
    <source>
        <dbReference type="EMBL" id="MBB3944718.1"/>
    </source>
</evidence>
<keyword evidence="1" id="KW-1133">Transmembrane helix</keyword>
<organism evidence="2 3">
    <name type="scientific">Rhizobium skierniewicense</name>
    <dbReference type="NCBI Taxonomy" id="984260"/>
    <lineage>
        <taxon>Bacteria</taxon>
        <taxon>Pseudomonadati</taxon>
        <taxon>Pseudomonadota</taxon>
        <taxon>Alphaproteobacteria</taxon>
        <taxon>Hyphomicrobiales</taxon>
        <taxon>Rhizobiaceae</taxon>
        <taxon>Rhizobium/Agrobacterium group</taxon>
        <taxon>Rhizobium</taxon>
    </lineage>
</organism>
<evidence type="ECO:0008006" key="4">
    <source>
        <dbReference type="Google" id="ProtNLM"/>
    </source>
</evidence>
<accession>A0A7W6G0A5</accession>
<dbReference type="AlphaFoldDB" id="A0A7W6G0A5"/>
<dbReference type="EMBL" id="JACIDV010000002">
    <property type="protein sequence ID" value="MBB3944718.1"/>
    <property type="molecule type" value="Genomic_DNA"/>
</dbReference>
<gene>
    <name evidence="2" type="ORF">GGQ73_000643</name>
</gene>
<keyword evidence="1" id="KW-0812">Transmembrane</keyword>
<reference evidence="2 3" key="1">
    <citation type="submission" date="2020-08" db="EMBL/GenBank/DDBJ databases">
        <title>Genomic Encyclopedia of Type Strains, Phase IV (KMG-IV): sequencing the most valuable type-strain genomes for metagenomic binning, comparative biology and taxonomic classification.</title>
        <authorList>
            <person name="Goeker M."/>
        </authorList>
    </citation>
    <scope>NUCLEOTIDE SEQUENCE [LARGE SCALE GENOMIC DNA]</scope>
    <source>
        <strain evidence="2 3">DSM 26438</strain>
    </source>
</reference>